<keyword evidence="2" id="KW-0812">Transmembrane</keyword>
<name>A0A9D1SVI9_9FIRM</name>
<reference evidence="3" key="2">
    <citation type="journal article" date="2021" name="PeerJ">
        <title>Extensive microbial diversity within the chicken gut microbiome revealed by metagenomics and culture.</title>
        <authorList>
            <person name="Gilroy R."/>
            <person name="Ravi A."/>
            <person name="Getino M."/>
            <person name="Pursley I."/>
            <person name="Horton D.L."/>
            <person name="Alikhan N.F."/>
            <person name="Baker D."/>
            <person name="Gharbi K."/>
            <person name="Hall N."/>
            <person name="Watson M."/>
            <person name="Adriaenssens E.M."/>
            <person name="Foster-Nyarko E."/>
            <person name="Jarju S."/>
            <person name="Secka A."/>
            <person name="Antonio M."/>
            <person name="Oren A."/>
            <person name="Chaudhuri R.R."/>
            <person name="La Ragione R."/>
            <person name="Hildebrand F."/>
            <person name="Pallen M.J."/>
        </authorList>
    </citation>
    <scope>NUCLEOTIDE SEQUENCE</scope>
    <source>
        <strain evidence="3">ChiSjej4B22-8349</strain>
    </source>
</reference>
<reference evidence="3" key="1">
    <citation type="submission" date="2020-10" db="EMBL/GenBank/DDBJ databases">
        <authorList>
            <person name="Gilroy R."/>
        </authorList>
    </citation>
    <scope>NUCLEOTIDE SEQUENCE</scope>
    <source>
        <strain evidence="3">ChiSjej4B22-8349</strain>
    </source>
</reference>
<evidence type="ECO:0000313" key="3">
    <source>
        <dbReference type="EMBL" id="HIU96759.1"/>
    </source>
</evidence>
<evidence type="ECO:0000256" key="2">
    <source>
        <dbReference type="SAM" id="Phobius"/>
    </source>
</evidence>
<dbReference type="AlphaFoldDB" id="A0A9D1SVI9"/>
<organism evidence="3 4">
    <name type="scientific">Candidatus Allocopromorpha excrementipullorum</name>
    <dbReference type="NCBI Taxonomy" id="2840743"/>
    <lineage>
        <taxon>Bacteria</taxon>
        <taxon>Bacillati</taxon>
        <taxon>Bacillota</taxon>
        <taxon>Clostridia</taxon>
        <taxon>Eubacteriales</taxon>
        <taxon>Eubacteriaceae</taxon>
        <taxon>Eubacteriaceae incertae sedis</taxon>
        <taxon>Candidatus Allocopromorpha</taxon>
    </lineage>
</organism>
<sequence length="343" mass="38750">MKIKGEKKIATKESADRNARKKMKLVLAAGLVLVIVDLAMTFSAPGISVEKAGHDLYITRPSAGEEAGHLSLKARVSGSNGAVEEKMDVTVEPYSNESQRELAENPGEEKALTEEEREEEIRQSLRDTVSGLNNDTEKMKVKLPGSLETGERIVWEAGKERNSDIWSTLALTGVIIFIIYKNRFAVLERQRKENRQSVMRQLPEFVNRLVLLLNAGLVLSNAFERSVEESFADRDEDYFYGKLREIYITCKNANGSMHLEFRRMAKESGIRELMRVSNIISDNIKKGVELTGKLQAESEMLWLERKKSCEERGRLAETKLTLPLMIFLMVLMIITVAPALLEL</sequence>
<gene>
    <name evidence="3" type="ORF">IAD25_08685</name>
</gene>
<accession>A0A9D1SVI9</accession>
<keyword evidence="2" id="KW-0472">Membrane</keyword>
<comment type="caution">
    <text evidence="3">The sequence shown here is derived from an EMBL/GenBank/DDBJ whole genome shotgun (WGS) entry which is preliminary data.</text>
</comment>
<feature type="transmembrane region" description="Helical" evidence="2">
    <location>
        <begin position="165"/>
        <end position="184"/>
    </location>
</feature>
<protein>
    <recommendedName>
        <fullName evidence="5">Type II secretion system protein GspF domain-containing protein</fullName>
    </recommendedName>
</protein>
<evidence type="ECO:0000313" key="4">
    <source>
        <dbReference type="Proteomes" id="UP000824130"/>
    </source>
</evidence>
<feature type="compositionally biased region" description="Basic and acidic residues" evidence="1">
    <location>
        <begin position="98"/>
        <end position="124"/>
    </location>
</feature>
<keyword evidence="2" id="KW-1133">Transmembrane helix</keyword>
<evidence type="ECO:0000256" key="1">
    <source>
        <dbReference type="SAM" id="MobiDB-lite"/>
    </source>
</evidence>
<proteinExistence type="predicted"/>
<feature type="transmembrane region" description="Helical" evidence="2">
    <location>
        <begin position="320"/>
        <end position="341"/>
    </location>
</feature>
<dbReference type="PANTHER" id="PTHR35007:SF4">
    <property type="entry name" value="CONSERVED TRANSMEMBRANE PROTEIN-RELATED"/>
    <property type="match status" value="1"/>
</dbReference>
<dbReference type="PANTHER" id="PTHR35007">
    <property type="entry name" value="INTEGRAL MEMBRANE PROTEIN-RELATED"/>
    <property type="match status" value="1"/>
</dbReference>
<dbReference type="EMBL" id="DVOB01000185">
    <property type="protein sequence ID" value="HIU96759.1"/>
    <property type="molecule type" value="Genomic_DNA"/>
</dbReference>
<dbReference type="Proteomes" id="UP000824130">
    <property type="component" value="Unassembled WGS sequence"/>
</dbReference>
<feature type="region of interest" description="Disordered" evidence="1">
    <location>
        <begin position="93"/>
        <end position="124"/>
    </location>
</feature>
<evidence type="ECO:0008006" key="5">
    <source>
        <dbReference type="Google" id="ProtNLM"/>
    </source>
</evidence>